<accession>A0A399JCV4</accession>
<evidence type="ECO:0000256" key="7">
    <source>
        <dbReference type="ARBA" id="ARBA00043987"/>
    </source>
</evidence>
<keyword evidence="6 9" id="KW-0472">Membrane</keyword>
<evidence type="ECO:0000256" key="1">
    <source>
        <dbReference type="ARBA" id="ARBA00004141"/>
    </source>
</evidence>
<dbReference type="Pfam" id="PF26314">
    <property type="entry name" value="MptA_B_family"/>
    <property type="match status" value="1"/>
</dbReference>
<dbReference type="AlphaFoldDB" id="A0A399JCV4"/>
<dbReference type="GO" id="GO:0016757">
    <property type="term" value="F:glycosyltransferase activity"/>
    <property type="evidence" value="ECO:0007669"/>
    <property type="project" value="UniProtKB-KW"/>
</dbReference>
<feature type="transmembrane region" description="Helical" evidence="9">
    <location>
        <begin position="192"/>
        <end position="209"/>
    </location>
</feature>
<feature type="transmembrane region" description="Helical" evidence="9">
    <location>
        <begin position="396"/>
        <end position="414"/>
    </location>
</feature>
<sequence>MNAAVAPASQRPAARGSFLLVLAEGLIGAVLVFIGALGVGWLAPGSALNRWPSLVFWRIEIPGVMTAVVALTAGVWVMFSAWLRLGRYLQPWGQSMRALWIALVVWSLPLMVSIPIFSRDVYAYIGQGRLMRGGFDPYVDSISVLPNWLQLGTDVMWADSQTAYGPLFYWMAAGTVALTGLNIEASILGFRLLSWVGIALVMFYLPRLAKLHGVNGVKANWITVANPLFLLSFLASAHNDALMIGLAVGATYYAAKRRGVLAIVFLVASVGIKPITLITLPFLALLWAGPNASWPKRIRYWVYAGVLTIALCWLMGLPGGLGFGWISATLSAGSGYYVIYAPLGFACYVLFTLCSAFGLGSEWVLSAVGLLGRVAGLAIAVYLVFKGSYSRLVQRLLLAFAAITVLAPVVHPWYLLWLLPFFAATGIRDDWQSLWVYATVGFFIALGCIDQMFVWDFNNGWEGTLQLISLAVTIISVALLLCSRATRRQLAPLMPRRVMKWLTKVSAKEGTTTRAGDPPPSGTTAPPEARS</sequence>
<feature type="transmembrane region" description="Helical" evidence="9">
    <location>
        <begin position="18"/>
        <end position="43"/>
    </location>
</feature>
<evidence type="ECO:0000313" key="10">
    <source>
        <dbReference type="EMBL" id="RII41862.1"/>
    </source>
</evidence>
<evidence type="ECO:0000256" key="3">
    <source>
        <dbReference type="ARBA" id="ARBA00022679"/>
    </source>
</evidence>
<dbReference type="EMBL" id="QQXK01000019">
    <property type="protein sequence ID" value="RII41862.1"/>
    <property type="molecule type" value="Genomic_DNA"/>
</dbReference>
<dbReference type="RefSeq" id="WP_119425012.1">
    <property type="nucleotide sequence ID" value="NZ_QQXK01000019.1"/>
</dbReference>
<keyword evidence="4 9" id="KW-0812">Transmembrane</keyword>
<evidence type="ECO:0000256" key="8">
    <source>
        <dbReference type="SAM" id="MobiDB-lite"/>
    </source>
</evidence>
<keyword evidence="5 9" id="KW-1133">Transmembrane helix</keyword>
<feature type="transmembrane region" description="Helical" evidence="9">
    <location>
        <begin position="434"/>
        <end position="455"/>
    </location>
</feature>
<gene>
    <name evidence="10" type="ORF">DWB68_10055</name>
</gene>
<proteinExistence type="inferred from homology"/>
<protein>
    <recommendedName>
        <fullName evidence="12">Polyprenol phosphomannose-dependent alpha 1,6 mannosyltransferase MptB</fullName>
    </recommendedName>
</protein>
<feature type="transmembrane region" description="Helical" evidence="9">
    <location>
        <begin position="300"/>
        <end position="325"/>
    </location>
</feature>
<name>A0A399JCV4_9MICC</name>
<comment type="subcellular location">
    <subcellularLocation>
        <location evidence="1">Membrane</location>
        <topology evidence="1">Multi-pass membrane protein</topology>
    </subcellularLocation>
</comment>
<dbReference type="NCBIfam" id="NF038066">
    <property type="entry name" value="MptB"/>
    <property type="match status" value="1"/>
</dbReference>
<feature type="transmembrane region" description="Helical" evidence="9">
    <location>
        <begin position="229"/>
        <end position="253"/>
    </location>
</feature>
<evidence type="ECO:0000256" key="4">
    <source>
        <dbReference type="ARBA" id="ARBA00022692"/>
    </source>
</evidence>
<feature type="transmembrane region" description="Helical" evidence="9">
    <location>
        <begin position="260"/>
        <end position="288"/>
    </location>
</feature>
<keyword evidence="2" id="KW-0328">Glycosyltransferase</keyword>
<feature type="transmembrane region" description="Helical" evidence="9">
    <location>
        <begin position="98"/>
        <end position="117"/>
    </location>
</feature>
<feature type="transmembrane region" description="Helical" evidence="9">
    <location>
        <begin position="467"/>
        <end position="486"/>
    </location>
</feature>
<evidence type="ECO:0000313" key="11">
    <source>
        <dbReference type="Proteomes" id="UP000265419"/>
    </source>
</evidence>
<feature type="transmembrane region" description="Helical" evidence="9">
    <location>
        <begin position="63"/>
        <end position="86"/>
    </location>
</feature>
<evidence type="ECO:0000256" key="2">
    <source>
        <dbReference type="ARBA" id="ARBA00022676"/>
    </source>
</evidence>
<organism evidence="10 11">
    <name type="scientific">Galactobacter valiniphilus</name>
    <dbReference type="NCBI Taxonomy" id="2676122"/>
    <lineage>
        <taxon>Bacteria</taxon>
        <taxon>Bacillati</taxon>
        <taxon>Actinomycetota</taxon>
        <taxon>Actinomycetes</taxon>
        <taxon>Micrococcales</taxon>
        <taxon>Micrococcaceae</taxon>
        <taxon>Galactobacter</taxon>
    </lineage>
</organism>
<reference evidence="10 11" key="1">
    <citation type="submission" date="2018-07" db="EMBL/GenBank/DDBJ databases">
        <title>Arthrobacter sp. nov., isolated from raw cow's milk with high bacterial count.</title>
        <authorList>
            <person name="Hahne J."/>
            <person name="Isele D."/>
            <person name="Lipski A."/>
        </authorList>
    </citation>
    <scope>NUCLEOTIDE SEQUENCE [LARGE SCALE GENOMIC DNA]</scope>
    <source>
        <strain evidence="10 11">JZ R-35</strain>
    </source>
</reference>
<dbReference type="GO" id="GO:0016020">
    <property type="term" value="C:membrane"/>
    <property type="evidence" value="ECO:0007669"/>
    <property type="project" value="UniProtKB-SubCell"/>
</dbReference>
<feature type="transmembrane region" description="Helical" evidence="9">
    <location>
        <begin position="337"/>
        <end position="358"/>
    </location>
</feature>
<dbReference type="Proteomes" id="UP000265419">
    <property type="component" value="Unassembled WGS sequence"/>
</dbReference>
<feature type="region of interest" description="Disordered" evidence="8">
    <location>
        <begin position="508"/>
        <end position="531"/>
    </location>
</feature>
<evidence type="ECO:0000256" key="9">
    <source>
        <dbReference type="SAM" id="Phobius"/>
    </source>
</evidence>
<comment type="similarity">
    <text evidence="7">Belongs to the MptA/B family.</text>
</comment>
<evidence type="ECO:0000256" key="5">
    <source>
        <dbReference type="ARBA" id="ARBA00022989"/>
    </source>
</evidence>
<keyword evidence="3" id="KW-0808">Transferase</keyword>
<dbReference type="InterPro" id="IPR049829">
    <property type="entry name" value="MptA/B-like"/>
</dbReference>
<feature type="transmembrane region" description="Helical" evidence="9">
    <location>
        <begin position="364"/>
        <end position="384"/>
    </location>
</feature>
<evidence type="ECO:0008006" key="12">
    <source>
        <dbReference type="Google" id="ProtNLM"/>
    </source>
</evidence>
<evidence type="ECO:0000256" key="6">
    <source>
        <dbReference type="ARBA" id="ARBA00023136"/>
    </source>
</evidence>
<keyword evidence="11" id="KW-1185">Reference proteome</keyword>
<comment type="caution">
    <text evidence="10">The sequence shown here is derived from an EMBL/GenBank/DDBJ whole genome shotgun (WGS) entry which is preliminary data.</text>
</comment>